<keyword evidence="1" id="KW-1133">Transmembrane helix</keyword>
<protein>
    <submittedName>
        <fullName evidence="2">Putative membrane protein</fullName>
    </submittedName>
</protein>
<dbReference type="eggNOG" id="arCOG05752">
    <property type="taxonomic scope" value="Archaea"/>
</dbReference>
<keyword evidence="1" id="KW-0812">Transmembrane</keyword>
<dbReference type="Gene3D" id="1.10.1760.20">
    <property type="match status" value="1"/>
</dbReference>
<evidence type="ECO:0000256" key="1">
    <source>
        <dbReference type="SAM" id="Phobius"/>
    </source>
</evidence>
<dbReference type="PANTHER" id="PTHR37815:SF3">
    <property type="entry name" value="UPF0397 PROTEIN SPR0429"/>
    <property type="match status" value="1"/>
</dbReference>
<feature type="transmembrane region" description="Helical" evidence="1">
    <location>
        <begin position="25"/>
        <end position="47"/>
    </location>
</feature>
<dbReference type="Pfam" id="PF07155">
    <property type="entry name" value="ECF-ribofla_trS"/>
    <property type="match status" value="1"/>
</dbReference>
<dbReference type="Proteomes" id="UP000006175">
    <property type="component" value="Chromosome"/>
</dbReference>
<reference evidence="2 3" key="1">
    <citation type="journal article" date="2012" name="J. Bacteriol.">
        <title>Complete Genome Sequence of Desulfurococcus fermentans, a Hyperthermophilic Cellulolytic Crenarchaeon Isolated from a Freshwater Hot Spring in Kamchatka, Russia.</title>
        <authorList>
            <person name="Susanti D."/>
            <person name="Johnson E.F."/>
            <person name="Rodriguez J.R."/>
            <person name="Anderson I."/>
            <person name="Perevalova A.A."/>
            <person name="Kyrpides N."/>
            <person name="Lucas S."/>
            <person name="Han J."/>
            <person name="Lapidus A."/>
            <person name="Cheng J.F."/>
            <person name="Goodwin L."/>
            <person name="Pitluck S."/>
            <person name="Mavrommatis K."/>
            <person name="Peters L."/>
            <person name="Land M.L."/>
            <person name="Hauser L."/>
            <person name="Gopalan V."/>
            <person name="Chan P.P."/>
            <person name="Lowe T.M."/>
            <person name="Atomi H."/>
            <person name="Bonch-Osmolovskaya E.A."/>
            <person name="Woyke T."/>
            <person name="Mukhopadhyay B."/>
        </authorList>
    </citation>
    <scope>NUCLEOTIDE SEQUENCE [LARGE SCALE GENOMIC DNA]</scope>
    <source>
        <strain evidence="2 3">DSM 16532</strain>
    </source>
</reference>
<feature type="transmembrane region" description="Helical" evidence="1">
    <location>
        <begin position="59"/>
        <end position="84"/>
    </location>
</feature>
<dbReference type="EMBL" id="CP003321">
    <property type="protein sequence ID" value="AFL66652.1"/>
    <property type="molecule type" value="Genomic_DNA"/>
</dbReference>
<accession>I3XRS8</accession>
<proteinExistence type="predicted"/>
<feature type="transmembrane region" description="Helical" evidence="1">
    <location>
        <begin position="122"/>
        <end position="140"/>
    </location>
</feature>
<feature type="transmembrane region" description="Helical" evidence="1">
    <location>
        <begin position="160"/>
        <end position="179"/>
    </location>
</feature>
<evidence type="ECO:0000313" key="3">
    <source>
        <dbReference type="Proteomes" id="UP000006175"/>
    </source>
</evidence>
<name>I3XRS8_DESAM</name>
<keyword evidence="3" id="KW-1185">Reference proteome</keyword>
<gene>
    <name evidence="2" type="ORF">Desfe_0755</name>
</gene>
<feature type="transmembrane region" description="Helical" evidence="1">
    <location>
        <begin position="188"/>
        <end position="205"/>
    </location>
</feature>
<sequence>MNVHELLNRFNKIPRVTVMSLKTRLIVETVVFAVLVYAATIVLQIYQPATGGYFNLGESMIYVAALASGPVVAGIAGGVGAALADLTTGYQIFAPGTLVIKLLEGLVAGYLARLLRSRHQKIIGGLLGAVYASVFTGFALVKYSGIVQVGPTGFEVNIPWYIWLLIGMLLGFTLIYSLLTKYSSMGEALALLTGGMIMVTGYFLYEYFISNPYTGRPPIDAVIEIPVNIGQAITGIVVALPVVSWLRRAGYLK</sequence>
<organism evidence="2 3">
    <name type="scientific">Desulfurococcus amylolyticus DSM 16532</name>
    <dbReference type="NCBI Taxonomy" id="768672"/>
    <lineage>
        <taxon>Archaea</taxon>
        <taxon>Thermoproteota</taxon>
        <taxon>Thermoprotei</taxon>
        <taxon>Desulfurococcales</taxon>
        <taxon>Desulfurococcaceae</taxon>
        <taxon>Desulfurococcus</taxon>
    </lineage>
</organism>
<evidence type="ECO:0000313" key="2">
    <source>
        <dbReference type="EMBL" id="AFL66652.1"/>
    </source>
</evidence>
<feature type="transmembrane region" description="Helical" evidence="1">
    <location>
        <begin position="225"/>
        <end position="246"/>
    </location>
</feature>
<dbReference type="KEGG" id="dfd:Desfe_0755"/>
<dbReference type="HOGENOM" id="CLU_084705_1_0_2"/>
<dbReference type="GO" id="GO:0016020">
    <property type="term" value="C:membrane"/>
    <property type="evidence" value="ECO:0007669"/>
    <property type="project" value="InterPro"/>
</dbReference>
<dbReference type="PANTHER" id="PTHR37815">
    <property type="entry name" value="UPF0397 PROTEIN BC_2624-RELATED"/>
    <property type="match status" value="1"/>
</dbReference>
<keyword evidence="1" id="KW-0472">Membrane</keyword>
<dbReference type="AlphaFoldDB" id="I3XRS8"/>
<dbReference type="InterPro" id="IPR009825">
    <property type="entry name" value="ECF_substrate-spec-like"/>
</dbReference>